<accession>A0A225MUC7</accession>
<dbReference type="SUPFAM" id="SSF53850">
    <property type="entry name" value="Periplasmic binding protein-like II"/>
    <property type="match status" value="1"/>
</dbReference>
<dbReference type="CDD" id="cd07012">
    <property type="entry name" value="PBP2_Bug_TTT"/>
    <property type="match status" value="1"/>
</dbReference>
<evidence type="ECO:0000313" key="4">
    <source>
        <dbReference type="Proteomes" id="UP000214603"/>
    </source>
</evidence>
<name>A0A225MUC7_9BURK</name>
<dbReference type="Gene3D" id="3.40.190.10">
    <property type="entry name" value="Periplasmic binding protein-like II"/>
    <property type="match status" value="1"/>
</dbReference>
<dbReference type="PANTHER" id="PTHR42928:SF5">
    <property type="entry name" value="BLR1237 PROTEIN"/>
    <property type="match status" value="1"/>
</dbReference>
<evidence type="ECO:0000256" key="1">
    <source>
        <dbReference type="ARBA" id="ARBA00006987"/>
    </source>
</evidence>
<dbReference type="InterPro" id="IPR042100">
    <property type="entry name" value="Bug_dom1"/>
</dbReference>
<evidence type="ECO:0000313" key="3">
    <source>
        <dbReference type="EMBL" id="OWT64073.1"/>
    </source>
</evidence>
<keyword evidence="4" id="KW-1185">Reference proteome</keyword>
<dbReference type="Proteomes" id="UP000214603">
    <property type="component" value="Unassembled WGS sequence"/>
</dbReference>
<comment type="similarity">
    <text evidence="1">Belongs to the UPF0065 (bug) family.</text>
</comment>
<evidence type="ECO:0000256" key="2">
    <source>
        <dbReference type="SAM" id="Phobius"/>
    </source>
</evidence>
<keyword evidence="2" id="KW-0472">Membrane</keyword>
<protein>
    <recommendedName>
        <fullName evidence="5">ABC transporter substrate-binding protein</fullName>
    </recommendedName>
</protein>
<keyword evidence="2" id="KW-0812">Transmembrane</keyword>
<evidence type="ECO:0008006" key="5">
    <source>
        <dbReference type="Google" id="ProtNLM"/>
    </source>
</evidence>
<keyword evidence="2" id="KW-1133">Transmembrane helix</keyword>
<comment type="caution">
    <text evidence="3">The sequence shown here is derived from an EMBL/GenBank/DDBJ whole genome shotgun (WGS) entry which is preliminary data.</text>
</comment>
<gene>
    <name evidence="3" type="ORF">CEY11_07210</name>
</gene>
<dbReference type="AlphaFoldDB" id="A0A225MUC7"/>
<dbReference type="PANTHER" id="PTHR42928">
    <property type="entry name" value="TRICARBOXYLATE-BINDING PROTEIN"/>
    <property type="match status" value="1"/>
</dbReference>
<dbReference type="EMBL" id="NJIH01000003">
    <property type="protein sequence ID" value="OWT64073.1"/>
    <property type="molecule type" value="Genomic_DNA"/>
</dbReference>
<dbReference type="Pfam" id="PF03401">
    <property type="entry name" value="TctC"/>
    <property type="match status" value="1"/>
</dbReference>
<sequence>MIMTRARPGGSIECAHHVLGRPRVQAFTHRKTRSRDMMKFPLLRKAGLYRLLVSLGWGFGAAASLFVAPAGAASSDYPSRAVTIVVPWPAGGTTDLAARKFAEPLAKRLGESVVIQNKPGATGIVGAASVAHSRPDGYTLLLASAETHAINPYTYGKLPYDAAKDFIPIAAFATNPYSIVARANFPAATVKDLVEVVKKSPGKYTYSSAGLGSASQIVMEMFKREAGLQILHVPFQGEAPAVTALMGGEVDMMVLPAGRAQVLSSGKKIKVYAVTTPQRFPGLPAVPTLKEEGYQNLQVANWFSLMAPANTPKAVISKISAAVNDILQDPHTEPMLATLGLGVFQPSMTPSEFARFVAQERQRWGDVVREAKIRIQKK</sequence>
<dbReference type="Gene3D" id="3.40.190.150">
    <property type="entry name" value="Bordetella uptake gene, domain 1"/>
    <property type="match status" value="1"/>
</dbReference>
<feature type="transmembrane region" description="Helical" evidence="2">
    <location>
        <begin position="47"/>
        <end position="68"/>
    </location>
</feature>
<dbReference type="InterPro" id="IPR005064">
    <property type="entry name" value="BUG"/>
</dbReference>
<reference evidence="4" key="1">
    <citation type="submission" date="2017-06" db="EMBL/GenBank/DDBJ databases">
        <title>Herbaspirillum phytohormonus sp. nov., isolated from the root nodule of Robinia pseudoacacia in lead-zinc mine.</title>
        <authorList>
            <person name="Fan M."/>
            <person name="Lin Y."/>
        </authorList>
    </citation>
    <scope>NUCLEOTIDE SEQUENCE [LARGE SCALE GENOMIC DNA]</scope>
    <source>
        <strain evidence="4">SC-089</strain>
    </source>
</reference>
<proteinExistence type="inferred from homology"/>
<organism evidence="3 4">
    <name type="scientific">Candidimonas nitroreducens</name>
    <dbReference type="NCBI Taxonomy" id="683354"/>
    <lineage>
        <taxon>Bacteria</taxon>
        <taxon>Pseudomonadati</taxon>
        <taxon>Pseudomonadota</taxon>
        <taxon>Betaproteobacteria</taxon>
        <taxon>Burkholderiales</taxon>
        <taxon>Alcaligenaceae</taxon>
        <taxon>Candidimonas</taxon>
    </lineage>
</organism>